<reference evidence="1 2" key="1">
    <citation type="journal article" date="2016" name="BMC Genomics">
        <title>Comparative genomic and transcriptomic analyses of the Fuzhuan brick tea-fermentation fungus Aspergillus cristatus.</title>
        <authorList>
            <person name="Ge Y."/>
            <person name="Wang Y."/>
            <person name="Liu Y."/>
            <person name="Tan Y."/>
            <person name="Ren X."/>
            <person name="Zhang X."/>
            <person name="Hyde K.D."/>
            <person name="Liu Y."/>
            <person name="Liu Z."/>
        </authorList>
    </citation>
    <scope>NUCLEOTIDE SEQUENCE [LARGE SCALE GENOMIC DNA]</scope>
    <source>
        <strain evidence="1 2">GZAAS20.1005</strain>
    </source>
</reference>
<evidence type="ECO:0000313" key="1">
    <source>
        <dbReference type="EMBL" id="ODM15461.1"/>
    </source>
</evidence>
<sequence length="275" mass="32027">MSNKISEMEESEDFPYCIWYPETAAEETYRALAARYPQMKYLVGGACAVAGYVNLFHELDLLPESHIVEEARDNQQWEIYEAIMKPELRYNAMDDCTRTVFDKPEIKTKFAKPPDSDAEIGDLLSFRRRAYFDITEDDWVDEYDSKEPRFVKDDVSHLLYTHLPSDLPTMDKDLLIQTAAYYGDIDRQIVEVRSKKQLTPRFIMNNDLSCTKPETRHLPYCIWYPSVPHPSTCLELIRRASSMKPAVARVCILADYPETWDKVDPDPDLNLMRDA</sequence>
<gene>
    <name evidence="1" type="ORF">SI65_09064</name>
</gene>
<accession>A0A1E3B3R3</accession>
<dbReference type="VEuPathDB" id="FungiDB:SI65_09064"/>
<dbReference type="EMBL" id="JXNT01000016">
    <property type="protein sequence ID" value="ODM15461.1"/>
    <property type="molecule type" value="Genomic_DNA"/>
</dbReference>
<dbReference type="Proteomes" id="UP000094569">
    <property type="component" value="Unassembled WGS sequence"/>
</dbReference>
<keyword evidence="2" id="KW-1185">Reference proteome</keyword>
<dbReference type="AlphaFoldDB" id="A0A1E3B3R3"/>
<dbReference type="OrthoDB" id="4360026at2759"/>
<protein>
    <submittedName>
        <fullName evidence="1">Uncharacterized protein</fullName>
    </submittedName>
</protein>
<proteinExistence type="predicted"/>
<organism evidence="1 2">
    <name type="scientific">Aspergillus cristatus</name>
    <name type="common">Chinese Fuzhuan brick tea-fermentation fungus</name>
    <name type="synonym">Eurotium cristatum</name>
    <dbReference type="NCBI Taxonomy" id="573508"/>
    <lineage>
        <taxon>Eukaryota</taxon>
        <taxon>Fungi</taxon>
        <taxon>Dikarya</taxon>
        <taxon>Ascomycota</taxon>
        <taxon>Pezizomycotina</taxon>
        <taxon>Eurotiomycetes</taxon>
        <taxon>Eurotiomycetidae</taxon>
        <taxon>Eurotiales</taxon>
        <taxon>Aspergillaceae</taxon>
        <taxon>Aspergillus</taxon>
        <taxon>Aspergillus subgen. Aspergillus</taxon>
    </lineage>
</organism>
<name>A0A1E3B3R3_ASPCR</name>
<evidence type="ECO:0000313" key="2">
    <source>
        <dbReference type="Proteomes" id="UP000094569"/>
    </source>
</evidence>
<comment type="caution">
    <text evidence="1">The sequence shown here is derived from an EMBL/GenBank/DDBJ whole genome shotgun (WGS) entry which is preliminary data.</text>
</comment>